<dbReference type="EMBL" id="RCHU02000014">
    <property type="protein sequence ID" value="KAL3571418.1"/>
    <property type="molecule type" value="Genomic_DNA"/>
</dbReference>
<reference evidence="1 2" key="1">
    <citation type="journal article" date="2024" name="Plant Biotechnol. J.">
        <title>Genome and CRISPR/Cas9 system of a widespread forest tree (Populus alba) in the world.</title>
        <authorList>
            <person name="Liu Y.J."/>
            <person name="Jiang P.F."/>
            <person name="Han X.M."/>
            <person name="Li X.Y."/>
            <person name="Wang H.M."/>
            <person name="Wang Y.J."/>
            <person name="Wang X.X."/>
            <person name="Zeng Q.Y."/>
        </authorList>
    </citation>
    <scope>NUCLEOTIDE SEQUENCE [LARGE SCALE GENOMIC DNA]</scope>
    <source>
        <strain evidence="2">cv. PAL-ZL1</strain>
    </source>
</reference>
<keyword evidence="2" id="KW-1185">Reference proteome</keyword>
<proteinExistence type="predicted"/>
<dbReference type="Proteomes" id="UP000309997">
    <property type="component" value="Unassembled WGS sequence"/>
</dbReference>
<evidence type="ECO:0000313" key="1">
    <source>
        <dbReference type="EMBL" id="KAL3571418.1"/>
    </source>
</evidence>
<evidence type="ECO:0000313" key="2">
    <source>
        <dbReference type="Proteomes" id="UP000309997"/>
    </source>
</evidence>
<protein>
    <submittedName>
        <fullName evidence="1">Uncharacterized protein</fullName>
    </submittedName>
</protein>
<name>A0ACC4AYV4_POPAL</name>
<organism evidence="1 2">
    <name type="scientific">Populus alba</name>
    <name type="common">White poplar</name>
    <dbReference type="NCBI Taxonomy" id="43335"/>
    <lineage>
        <taxon>Eukaryota</taxon>
        <taxon>Viridiplantae</taxon>
        <taxon>Streptophyta</taxon>
        <taxon>Embryophyta</taxon>
        <taxon>Tracheophyta</taxon>
        <taxon>Spermatophyta</taxon>
        <taxon>Magnoliopsida</taxon>
        <taxon>eudicotyledons</taxon>
        <taxon>Gunneridae</taxon>
        <taxon>Pentapetalae</taxon>
        <taxon>rosids</taxon>
        <taxon>fabids</taxon>
        <taxon>Malpighiales</taxon>
        <taxon>Salicaceae</taxon>
        <taxon>Saliceae</taxon>
        <taxon>Populus</taxon>
    </lineage>
</organism>
<comment type="caution">
    <text evidence="1">The sequence shown here is derived from an EMBL/GenBank/DDBJ whole genome shotgun (WGS) entry which is preliminary data.</text>
</comment>
<accession>A0ACC4AYV4</accession>
<sequence length="76" mass="8825">MITKNVQNDFFLNHFPLLSAFKPVVHDQDESVQFYELDQQPDPQWLDSTKDPEGFHDMQQPCSNQGFLPIRTSASQ</sequence>
<gene>
    <name evidence="1" type="ORF">D5086_025322</name>
</gene>